<dbReference type="EMBL" id="JACNIG010000247">
    <property type="protein sequence ID" value="MBC8432778.1"/>
    <property type="molecule type" value="Genomic_DNA"/>
</dbReference>
<dbReference type="AlphaFoldDB" id="A0A8J6NUQ1"/>
<accession>A0A8J6NUQ1</accession>
<proteinExistence type="inferred from homology"/>
<dbReference type="Pfam" id="PF04519">
    <property type="entry name" value="Bactofilin"/>
    <property type="match status" value="1"/>
</dbReference>
<protein>
    <submittedName>
        <fullName evidence="2">Polymer-forming cytoskeletal protein</fullName>
    </submittedName>
</protein>
<dbReference type="InterPro" id="IPR007607">
    <property type="entry name" value="BacA/B"/>
</dbReference>
<evidence type="ECO:0000313" key="2">
    <source>
        <dbReference type="EMBL" id="MBC8432778.1"/>
    </source>
</evidence>
<name>A0A8J6NUQ1_9BACT</name>
<dbReference type="Proteomes" id="UP000605201">
    <property type="component" value="Unassembled WGS sequence"/>
</dbReference>
<comment type="caution">
    <text evidence="2">The sequence shown here is derived from an EMBL/GenBank/DDBJ whole genome shotgun (WGS) entry which is preliminary data.</text>
</comment>
<evidence type="ECO:0000256" key="1">
    <source>
        <dbReference type="ARBA" id="ARBA00044755"/>
    </source>
</evidence>
<reference evidence="2 3" key="1">
    <citation type="submission" date="2020-08" db="EMBL/GenBank/DDBJ databases">
        <title>Bridging the membrane lipid divide: bacteria of the FCB group superphylum have the potential to synthesize archaeal ether lipids.</title>
        <authorList>
            <person name="Villanueva L."/>
            <person name="Von Meijenfeldt F.A.B."/>
            <person name="Westbye A.B."/>
            <person name="Yadav S."/>
            <person name="Hopmans E.C."/>
            <person name="Dutilh B.E."/>
            <person name="Sinninghe Damste J.S."/>
        </authorList>
    </citation>
    <scope>NUCLEOTIDE SEQUENCE [LARGE SCALE GENOMIC DNA]</scope>
    <source>
        <strain evidence="2">NIOZ-UU17</strain>
    </source>
</reference>
<comment type="similarity">
    <text evidence="1">Belongs to the bactofilin family.</text>
</comment>
<evidence type="ECO:0000313" key="3">
    <source>
        <dbReference type="Proteomes" id="UP000605201"/>
    </source>
</evidence>
<dbReference type="PANTHER" id="PTHR35024:SF4">
    <property type="entry name" value="POLYMER-FORMING CYTOSKELETAL PROTEIN"/>
    <property type="match status" value="1"/>
</dbReference>
<organism evidence="2 3">
    <name type="scientific">Candidatus Desulfatibia vada</name>
    <dbReference type="NCBI Taxonomy" id="2841696"/>
    <lineage>
        <taxon>Bacteria</taxon>
        <taxon>Pseudomonadati</taxon>
        <taxon>Thermodesulfobacteriota</taxon>
        <taxon>Desulfobacteria</taxon>
        <taxon>Desulfobacterales</taxon>
        <taxon>Desulfobacterales incertae sedis</taxon>
        <taxon>Candidatus Desulfatibia</taxon>
    </lineage>
</organism>
<gene>
    <name evidence="2" type="ORF">H8D96_12770</name>
</gene>
<dbReference type="PANTHER" id="PTHR35024">
    <property type="entry name" value="HYPOTHETICAL CYTOSOLIC PROTEIN"/>
    <property type="match status" value="1"/>
</dbReference>
<sequence length="123" mass="12953">MKNKSKDFSIIDKELTVDGTISSKGKLVIKGVVKGTLIGETVIIAEEGKVFADTKASSMTIGGTFEGEIRASKELIILSTGNCSGKVVCKDFVVEAGGVLNAQVNCITSQDSQSQQELLAVKK</sequence>